<dbReference type="PANTHER" id="PTHR30457:SF0">
    <property type="entry name" value="PHOSPHATASE, PUTATIVE (AFU_ORTHOLOGUE AFUA_4G01070)-RELATED"/>
    <property type="match status" value="1"/>
</dbReference>
<comment type="subcellular location">
    <subcellularLocation>
        <location evidence="4">Cytoplasm</location>
    </subcellularLocation>
</comment>
<dbReference type="SUPFAM" id="SSF64167">
    <property type="entry name" value="SurE-like"/>
    <property type="match status" value="1"/>
</dbReference>
<dbReference type="PANTHER" id="PTHR30457">
    <property type="entry name" value="5'-NUCLEOTIDASE SURE"/>
    <property type="match status" value="1"/>
</dbReference>
<dbReference type="STRING" id="1432656.X802_10680"/>
<keyword evidence="7" id="KW-1185">Reference proteome</keyword>
<proteinExistence type="inferred from homology"/>
<dbReference type="AlphaFoldDB" id="A0A0X1KMU4"/>
<dbReference type="GO" id="GO:0005737">
    <property type="term" value="C:cytoplasm"/>
    <property type="evidence" value="ECO:0007669"/>
    <property type="project" value="UniProtKB-SubCell"/>
</dbReference>
<keyword evidence="4" id="KW-0963">Cytoplasm</keyword>
<comment type="cofactor">
    <cofactor evidence="4">
        <name>a divalent metal cation</name>
        <dbReference type="ChEBI" id="CHEBI:60240"/>
    </cofactor>
    <text evidence="4">Binds 1 divalent metal cation per subunit.</text>
</comment>
<dbReference type="KEGG" id="tgy:X802_10680"/>
<protein>
    <recommendedName>
        <fullName evidence="4">5'-nucleotidase SurE</fullName>
        <ecNumber evidence="4">3.1.3.5</ecNumber>
    </recommendedName>
    <alternativeName>
        <fullName evidence="4">Nucleoside 5'-monophosphate phosphohydrolase</fullName>
    </alternativeName>
</protein>
<dbReference type="Gene3D" id="3.40.1210.10">
    <property type="entry name" value="Survival protein SurE-like phosphatase/nucleotidase"/>
    <property type="match status" value="1"/>
</dbReference>
<evidence type="ECO:0000256" key="4">
    <source>
        <dbReference type="HAMAP-Rule" id="MF_00060"/>
    </source>
</evidence>
<evidence type="ECO:0000256" key="3">
    <source>
        <dbReference type="ARBA" id="ARBA00022801"/>
    </source>
</evidence>
<dbReference type="GO" id="GO:0008253">
    <property type="term" value="F:5'-nucleotidase activity"/>
    <property type="evidence" value="ECO:0007669"/>
    <property type="project" value="UniProtKB-UniRule"/>
</dbReference>
<feature type="binding site" evidence="4">
    <location>
        <position position="94"/>
    </location>
    <ligand>
        <name>a divalent metal cation</name>
        <dbReference type="ChEBI" id="CHEBI:60240"/>
    </ligand>
</feature>
<keyword evidence="4" id="KW-0547">Nucleotide-binding</keyword>
<dbReference type="Proteomes" id="UP000062043">
    <property type="component" value="Chromosome"/>
</dbReference>
<dbReference type="InterPro" id="IPR036523">
    <property type="entry name" value="SurE-like_sf"/>
</dbReference>
<keyword evidence="3 4" id="KW-0378">Hydrolase</keyword>
<evidence type="ECO:0000256" key="1">
    <source>
        <dbReference type="ARBA" id="ARBA00011062"/>
    </source>
</evidence>
<evidence type="ECO:0000256" key="2">
    <source>
        <dbReference type="ARBA" id="ARBA00022723"/>
    </source>
</evidence>
<dbReference type="Pfam" id="PF01975">
    <property type="entry name" value="SurE"/>
    <property type="match status" value="1"/>
</dbReference>
<dbReference type="GO" id="GO:0046872">
    <property type="term" value="F:metal ion binding"/>
    <property type="evidence" value="ECO:0007669"/>
    <property type="project" value="UniProtKB-UniRule"/>
</dbReference>
<feature type="binding site" evidence="4">
    <location>
        <position position="9"/>
    </location>
    <ligand>
        <name>a divalent metal cation</name>
        <dbReference type="ChEBI" id="CHEBI:60240"/>
    </ligand>
</feature>
<evidence type="ECO:0000259" key="5">
    <source>
        <dbReference type="Pfam" id="PF01975"/>
    </source>
</evidence>
<comment type="similarity">
    <text evidence="1 4">Belongs to the SurE nucleotidase family.</text>
</comment>
<dbReference type="RefSeq" id="WP_062373846.1">
    <property type="nucleotide sequence ID" value="NZ_CP007140.1"/>
</dbReference>
<dbReference type="InterPro" id="IPR002828">
    <property type="entry name" value="SurE-like_Pase/nucleotidase"/>
</dbReference>
<dbReference type="InterPro" id="IPR030048">
    <property type="entry name" value="SurE"/>
</dbReference>
<organism evidence="6 7">
    <name type="scientific">Thermococcus guaymasensis DSM 11113</name>
    <dbReference type="NCBI Taxonomy" id="1432656"/>
    <lineage>
        <taxon>Archaea</taxon>
        <taxon>Methanobacteriati</taxon>
        <taxon>Methanobacteriota</taxon>
        <taxon>Thermococci</taxon>
        <taxon>Thermococcales</taxon>
        <taxon>Thermococcaceae</taxon>
        <taxon>Thermococcus</taxon>
    </lineage>
</organism>
<dbReference type="OrthoDB" id="26873at2157"/>
<evidence type="ECO:0000313" key="7">
    <source>
        <dbReference type="Proteomes" id="UP000062043"/>
    </source>
</evidence>
<evidence type="ECO:0000313" key="6">
    <source>
        <dbReference type="EMBL" id="AJC72566.1"/>
    </source>
</evidence>
<reference evidence="6 7" key="1">
    <citation type="submission" date="2014-01" db="EMBL/GenBank/DDBJ databases">
        <title>Genome sequencing of Thermococcus guaymasensis.</title>
        <authorList>
            <person name="Zhang X."/>
            <person name="Alvare G."/>
            <person name="Fristensky B."/>
            <person name="Chen L."/>
            <person name="Suen T."/>
            <person name="Chen Q."/>
            <person name="Ma K."/>
        </authorList>
    </citation>
    <scope>NUCLEOTIDE SEQUENCE [LARGE SCALE GENOMIC DNA]</scope>
    <source>
        <strain evidence="6 7">DSM 11113</strain>
    </source>
</reference>
<keyword evidence="2 4" id="KW-0479">Metal-binding</keyword>
<feature type="domain" description="Survival protein SurE-like phosphatase/nucleotidase" evidence="5">
    <location>
        <begin position="4"/>
        <end position="193"/>
    </location>
</feature>
<feature type="binding site" evidence="4">
    <location>
        <position position="10"/>
    </location>
    <ligand>
        <name>a divalent metal cation</name>
        <dbReference type="ChEBI" id="CHEBI:60240"/>
    </ligand>
</feature>
<sequence length="261" mass="28215">MAKILLTNDDGIYSNGLRAAVKALSELGEVYVVAPLFQRSASGRAMTLHRPIRAKRVDVPGARIAYGIDGTPTDCVIFAIARFGSFDLAVSGINLGENLSTEITVSGTASAAIEASTHGIPSIAVSLEVDWKKTLGEGEGVDFSVSAHFLRRIAGAVLERGLPNGVDMLNVNVPSDATKETEIAIARLARKRYCPTVEERIDPKGNPYYWIVGRLVQNFEPGTDAYALKVERKVSVTPINIDMTARVDFNAIKTLLKNKEK</sequence>
<dbReference type="PATRIC" id="fig|1432656.3.peg.2088"/>
<dbReference type="EC" id="3.1.3.5" evidence="4"/>
<dbReference type="GeneID" id="27136114"/>
<accession>A0A0X1KMU4</accession>
<feature type="binding site" evidence="4">
    <location>
        <position position="40"/>
    </location>
    <ligand>
        <name>a divalent metal cation</name>
        <dbReference type="ChEBI" id="CHEBI:60240"/>
    </ligand>
</feature>
<gene>
    <name evidence="4" type="primary">surE</name>
    <name evidence="6" type="ORF">X802_10680</name>
</gene>
<comment type="function">
    <text evidence="4">Nucleotidase that shows phosphatase activity on nucleoside 5'-monophosphates.</text>
</comment>
<dbReference type="GO" id="GO:0000166">
    <property type="term" value="F:nucleotide binding"/>
    <property type="evidence" value="ECO:0007669"/>
    <property type="project" value="UniProtKB-KW"/>
</dbReference>
<name>A0A0X1KMU4_9EURY</name>
<dbReference type="HAMAP" id="MF_00060">
    <property type="entry name" value="SurE"/>
    <property type="match status" value="1"/>
</dbReference>
<dbReference type="NCBIfam" id="TIGR00087">
    <property type="entry name" value="surE"/>
    <property type="match status" value="1"/>
</dbReference>
<dbReference type="NCBIfam" id="NF001491">
    <property type="entry name" value="PRK00346.2-1"/>
    <property type="match status" value="1"/>
</dbReference>
<comment type="catalytic activity">
    <reaction evidence="4">
        <text>a ribonucleoside 5'-phosphate + H2O = a ribonucleoside + phosphate</text>
        <dbReference type="Rhea" id="RHEA:12484"/>
        <dbReference type="ChEBI" id="CHEBI:15377"/>
        <dbReference type="ChEBI" id="CHEBI:18254"/>
        <dbReference type="ChEBI" id="CHEBI:43474"/>
        <dbReference type="ChEBI" id="CHEBI:58043"/>
        <dbReference type="EC" id="3.1.3.5"/>
    </reaction>
</comment>
<dbReference type="EMBL" id="CP007140">
    <property type="protein sequence ID" value="AJC72566.1"/>
    <property type="molecule type" value="Genomic_DNA"/>
</dbReference>